<protein>
    <submittedName>
        <fullName evidence="2">Uncharacterized protein</fullName>
    </submittedName>
</protein>
<evidence type="ECO:0000313" key="2">
    <source>
        <dbReference type="EMBL" id="KAI9255576.1"/>
    </source>
</evidence>
<keyword evidence="3" id="KW-1185">Reference proteome</keyword>
<feature type="compositionally biased region" description="Low complexity" evidence="1">
    <location>
        <begin position="18"/>
        <end position="30"/>
    </location>
</feature>
<dbReference type="EMBL" id="JAIXMP010000022">
    <property type="protein sequence ID" value="KAI9255576.1"/>
    <property type="molecule type" value="Genomic_DNA"/>
</dbReference>
<accession>A0AAD5JV81</accession>
<reference evidence="2" key="2">
    <citation type="submission" date="2023-02" db="EMBL/GenBank/DDBJ databases">
        <authorList>
            <consortium name="DOE Joint Genome Institute"/>
            <person name="Mondo S.J."/>
            <person name="Chang Y."/>
            <person name="Wang Y."/>
            <person name="Ahrendt S."/>
            <person name="Andreopoulos W."/>
            <person name="Barry K."/>
            <person name="Beard J."/>
            <person name="Benny G.L."/>
            <person name="Blankenship S."/>
            <person name="Bonito G."/>
            <person name="Cuomo C."/>
            <person name="Desiro A."/>
            <person name="Gervers K.A."/>
            <person name="Hundley H."/>
            <person name="Kuo A."/>
            <person name="LaButti K."/>
            <person name="Lang B.F."/>
            <person name="Lipzen A."/>
            <person name="O'Donnell K."/>
            <person name="Pangilinan J."/>
            <person name="Reynolds N."/>
            <person name="Sandor L."/>
            <person name="Smith M.W."/>
            <person name="Tsang A."/>
            <person name="Grigoriev I.V."/>
            <person name="Stajich J.E."/>
            <person name="Spatafora J.W."/>
        </authorList>
    </citation>
    <scope>NUCLEOTIDE SEQUENCE</scope>
    <source>
        <strain evidence="2">RSA 2281</strain>
    </source>
</reference>
<organism evidence="2 3">
    <name type="scientific">Phascolomyces articulosus</name>
    <dbReference type="NCBI Taxonomy" id="60185"/>
    <lineage>
        <taxon>Eukaryota</taxon>
        <taxon>Fungi</taxon>
        <taxon>Fungi incertae sedis</taxon>
        <taxon>Mucoromycota</taxon>
        <taxon>Mucoromycotina</taxon>
        <taxon>Mucoromycetes</taxon>
        <taxon>Mucorales</taxon>
        <taxon>Lichtheimiaceae</taxon>
        <taxon>Phascolomyces</taxon>
    </lineage>
</organism>
<dbReference type="Proteomes" id="UP001209540">
    <property type="component" value="Unassembled WGS sequence"/>
</dbReference>
<feature type="compositionally biased region" description="Polar residues" evidence="1">
    <location>
        <begin position="7"/>
        <end position="17"/>
    </location>
</feature>
<dbReference type="AlphaFoldDB" id="A0AAD5JV81"/>
<name>A0AAD5JV81_9FUNG</name>
<gene>
    <name evidence="2" type="ORF">BDA99DRAFT_539726</name>
</gene>
<sequence length="125" mass="14063">MAKLPTYMNTELNTEAVQSQPQTQQHYQSPEPHSHTPLPSPELATFNTTELVSALLKPEKEESFLTPLVSAREKHNAGRIPIADTVKETVRYPHIDNRLATESIKSLLRQNPKRTGGLLRTPEIN</sequence>
<feature type="region of interest" description="Disordered" evidence="1">
    <location>
        <begin position="1"/>
        <end position="41"/>
    </location>
</feature>
<evidence type="ECO:0000256" key="1">
    <source>
        <dbReference type="SAM" id="MobiDB-lite"/>
    </source>
</evidence>
<reference evidence="2" key="1">
    <citation type="journal article" date="2022" name="IScience">
        <title>Evolution of zygomycete secretomes and the origins of terrestrial fungal ecologies.</title>
        <authorList>
            <person name="Chang Y."/>
            <person name="Wang Y."/>
            <person name="Mondo S."/>
            <person name="Ahrendt S."/>
            <person name="Andreopoulos W."/>
            <person name="Barry K."/>
            <person name="Beard J."/>
            <person name="Benny G.L."/>
            <person name="Blankenship S."/>
            <person name="Bonito G."/>
            <person name="Cuomo C."/>
            <person name="Desiro A."/>
            <person name="Gervers K.A."/>
            <person name="Hundley H."/>
            <person name="Kuo A."/>
            <person name="LaButti K."/>
            <person name="Lang B.F."/>
            <person name="Lipzen A."/>
            <person name="O'Donnell K."/>
            <person name="Pangilinan J."/>
            <person name="Reynolds N."/>
            <person name="Sandor L."/>
            <person name="Smith M.E."/>
            <person name="Tsang A."/>
            <person name="Grigoriev I.V."/>
            <person name="Stajich J.E."/>
            <person name="Spatafora J.W."/>
        </authorList>
    </citation>
    <scope>NUCLEOTIDE SEQUENCE</scope>
    <source>
        <strain evidence="2">RSA 2281</strain>
    </source>
</reference>
<proteinExistence type="predicted"/>
<evidence type="ECO:0000313" key="3">
    <source>
        <dbReference type="Proteomes" id="UP001209540"/>
    </source>
</evidence>
<comment type="caution">
    <text evidence="2">The sequence shown here is derived from an EMBL/GenBank/DDBJ whole genome shotgun (WGS) entry which is preliminary data.</text>
</comment>